<dbReference type="Proteomes" id="UP001293718">
    <property type="component" value="Unassembled WGS sequence"/>
</dbReference>
<evidence type="ECO:0000313" key="3">
    <source>
        <dbReference type="Proteomes" id="UP001293718"/>
    </source>
</evidence>
<dbReference type="CDD" id="cd02042">
    <property type="entry name" value="ParAB_family"/>
    <property type="match status" value="1"/>
</dbReference>
<dbReference type="EMBL" id="JAXOJX010000049">
    <property type="protein sequence ID" value="MDZ5459695.1"/>
    <property type="molecule type" value="Genomic_DNA"/>
</dbReference>
<keyword evidence="3" id="KW-1185">Reference proteome</keyword>
<dbReference type="InterPro" id="IPR050678">
    <property type="entry name" value="DNA_Partitioning_ATPase"/>
</dbReference>
<feature type="domain" description="AAA" evidence="1">
    <location>
        <begin position="109"/>
        <end position="283"/>
    </location>
</feature>
<proteinExistence type="predicted"/>
<dbReference type="PANTHER" id="PTHR13696">
    <property type="entry name" value="P-LOOP CONTAINING NUCLEOSIDE TRIPHOSPHATE HYDROLASE"/>
    <property type="match status" value="1"/>
</dbReference>
<dbReference type="Pfam" id="PF13614">
    <property type="entry name" value="AAA_31"/>
    <property type="match status" value="1"/>
</dbReference>
<evidence type="ECO:0000313" key="2">
    <source>
        <dbReference type="EMBL" id="MDZ5459695.1"/>
    </source>
</evidence>
<organism evidence="2 3">
    <name type="scientific">Azohydromonas lata</name>
    <dbReference type="NCBI Taxonomy" id="45677"/>
    <lineage>
        <taxon>Bacteria</taxon>
        <taxon>Pseudomonadati</taxon>
        <taxon>Pseudomonadota</taxon>
        <taxon>Betaproteobacteria</taxon>
        <taxon>Burkholderiales</taxon>
        <taxon>Sphaerotilaceae</taxon>
        <taxon>Azohydromonas</taxon>
    </lineage>
</organism>
<comment type="caution">
    <text evidence="2">The sequence shown here is derived from an EMBL/GenBank/DDBJ whole genome shotgun (WGS) entry which is preliminary data.</text>
</comment>
<reference evidence="2 3" key="1">
    <citation type="submission" date="2023-11" db="EMBL/GenBank/DDBJ databases">
        <title>Draft genome of Azohydromonas lata strain H1 (DSM1123), a polyhydroxyalkanoate producer.</title>
        <authorList>
            <person name="Traversa D."/>
            <person name="D'Addabbo P."/>
            <person name="Pazzani C."/>
            <person name="Manzari C."/>
            <person name="Chiara M."/>
            <person name="Scrascia M."/>
        </authorList>
    </citation>
    <scope>NUCLEOTIDE SEQUENCE [LARGE SCALE GENOMIC DNA]</scope>
    <source>
        <strain evidence="2 3">H1</strain>
    </source>
</reference>
<protein>
    <submittedName>
        <fullName evidence="2">AAA family ATPase</fullName>
    </submittedName>
</protein>
<evidence type="ECO:0000259" key="1">
    <source>
        <dbReference type="Pfam" id="PF13614"/>
    </source>
</evidence>
<dbReference type="PANTHER" id="PTHR13696:SF52">
    <property type="entry name" value="PARA FAMILY PROTEIN CT_582"/>
    <property type="match status" value="1"/>
</dbReference>
<dbReference type="RefSeq" id="WP_066342685.1">
    <property type="nucleotide sequence ID" value="NZ_JAXOJX010000049.1"/>
</dbReference>
<dbReference type="SUPFAM" id="SSF52540">
    <property type="entry name" value="P-loop containing nucleoside triphosphate hydrolases"/>
    <property type="match status" value="1"/>
</dbReference>
<name>A0ABU5ILB9_9BURK</name>
<dbReference type="InterPro" id="IPR027417">
    <property type="entry name" value="P-loop_NTPase"/>
</dbReference>
<dbReference type="Gene3D" id="3.40.50.300">
    <property type="entry name" value="P-loop containing nucleotide triphosphate hydrolases"/>
    <property type="match status" value="1"/>
</dbReference>
<dbReference type="InterPro" id="IPR025669">
    <property type="entry name" value="AAA_dom"/>
</dbReference>
<accession>A0ABU5ILB9</accession>
<gene>
    <name evidence="2" type="ORF">SM757_24250</name>
</gene>
<sequence length="391" mass="42432">MGSAVIDEGIPLAEVLVQANRVQAVVSQVRGAMLAPENRKTPPRYYTGDVMGLTGLDKNAMDVALRKRTLPVGKLGVGNRREFTLQELQAWVRHYKADALRPTGAHAVTIAVANFKGGVTKTTTALTLAQGLSLRGHRVLVIDTDPQGSLTTLFGILPDTEVRRDDTMLPLVEGAQASLRYAVRPTYWSGIDLVAAAPLLFGAEFELSGRMVMDAGFQYWRVLELGLRDLRQDYDVIIMDTPPALSYMTINVLMAADGILMPLPPNALDFASSAQFWQLFGDLTTRLPSVQDKRFDFISILPTRVESTDAAGSTVREWMAAAYAEKLLPVEIPKSAAAGAASANFGTVYDEAVGSSRTVRRATDAADRLADAISVHCLKAWRRQLARSAAA</sequence>